<organism evidence="1 2">
    <name type="scientific">Thermomonospora cellulosilytica</name>
    <dbReference type="NCBI Taxonomy" id="1411118"/>
    <lineage>
        <taxon>Bacteria</taxon>
        <taxon>Bacillati</taxon>
        <taxon>Actinomycetota</taxon>
        <taxon>Actinomycetes</taxon>
        <taxon>Streptosporangiales</taxon>
        <taxon>Thermomonosporaceae</taxon>
        <taxon>Thermomonospora</taxon>
    </lineage>
</organism>
<sequence length="72" mass="8054">MDEPRTDGERPLIAFSRRTRAGGRTYYDNVYATSLEEAYSLYGTSASEDAEIDIIEASEEDLARGELGLSWD</sequence>
<evidence type="ECO:0000313" key="1">
    <source>
        <dbReference type="EMBL" id="MBA9007897.1"/>
    </source>
</evidence>
<dbReference type="EMBL" id="JACJII010000001">
    <property type="protein sequence ID" value="MBA9007897.1"/>
    <property type="molecule type" value="Genomic_DNA"/>
</dbReference>
<comment type="caution">
    <text evidence="1">The sequence shown here is derived from an EMBL/GenBank/DDBJ whole genome shotgun (WGS) entry which is preliminary data.</text>
</comment>
<dbReference type="AlphaFoldDB" id="A0A7W3N5L2"/>
<keyword evidence="2" id="KW-1185">Reference proteome</keyword>
<dbReference type="Proteomes" id="UP000539313">
    <property type="component" value="Unassembled WGS sequence"/>
</dbReference>
<evidence type="ECO:0000313" key="2">
    <source>
        <dbReference type="Proteomes" id="UP000539313"/>
    </source>
</evidence>
<reference evidence="1 2" key="1">
    <citation type="submission" date="2020-08" db="EMBL/GenBank/DDBJ databases">
        <title>Sequencing the genomes of 1000 actinobacteria strains.</title>
        <authorList>
            <person name="Klenk H.-P."/>
        </authorList>
    </citation>
    <scope>NUCLEOTIDE SEQUENCE [LARGE SCALE GENOMIC DNA]</scope>
    <source>
        <strain evidence="1 2">DSM 45823</strain>
    </source>
</reference>
<accession>A0A7W3N5L2</accession>
<gene>
    <name evidence="1" type="ORF">HNR21_006779</name>
</gene>
<proteinExistence type="predicted"/>
<dbReference type="RefSeq" id="WP_182708313.1">
    <property type="nucleotide sequence ID" value="NZ_JACJII010000001.1"/>
</dbReference>
<name>A0A7W3N5L2_9ACTN</name>
<protein>
    <submittedName>
        <fullName evidence="1">Uncharacterized protein</fullName>
    </submittedName>
</protein>